<proteinExistence type="predicted"/>
<accession>A0A1J5IFQ5</accession>
<dbReference type="InterPro" id="IPR027417">
    <property type="entry name" value="P-loop_NTPase"/>
</dbReference>
<dbReference type="EMBL" id="MNZT01000100">
    <property type="protein sequence ID" value="OIP95901.1"/>
    <property type="molecule type" value="Genomic_DNA"/>
</dbReference>
<organism evidence="2 3">
    <name type="scientific">Candidatus Wirthbacteria bacterium CG2_30_54_11</name>
    <dbReference type="NCBI Taxonomy" id="1817892"/>
    <lineage>
        <taxon>Bacteria</taxon>
        <taxon>Candidatus Wirthbacteria</taxon>
    </lineage>
</organism>
<gene>
    <name evidence="2" type="ORF">AUK40_05610</name>
</gene>
<feature type="domain" description="AAA" evidence="1">
    <location>
        <begin position="33"/>
        <end position="154"/>
    </location>
</feature>
<evidence type="ECO:0000259" key="1">
    <source>
        <dbReference type="Pfam" id="PF13173"/>
    </source>
</evidence>
<dbReference type="Pfam" id="PF13173">
    <property type="entry name" value="AAA_14"/>
    <property type="match status" value="1"/>
</dbReference>
<dbReference type="Proteomes" id="UP000183245">
    <property type="component" value="Unassembled WGS sequence"/>
</dbReference>
<dbReference type="SUPFAM" id="SSF52540">
    <property type="entry name" value="P-loop containing nucleoside triphosphate hydrolases"/>
    <property type="match status" value="1"/>
</dbReference>
<sequence length="407" mass="46724">MLEVFIKTHLQIAPYYTKLSRRYLYEEINWEARAIAILGARGTGKSTILFQYQKEKYDDPERCLYVLGDDADLLRVTLPVLVQEFWSRGGQVLLIDEIHKYPNWSQVLKNIYDKYPGLKIVISGSSQLDIKREKYDLSRRLVTYTLRGLSLREFINWQTGTVFAPVSLEEILSGHLPLSRQITEQISERTKDRILQLFTQYLTYGYYPYYMESIPDFPSKLRNAVDKVIYEDISLLGDLQGASTIVIKKMLALIGSSHPFEVNISSMANSLQVSRKSIYTFLEYLLDAELLIESRPAGTGNKAARKPSKLYLQNPNLYEVIGQVLDFEAKRGTIREVFALDQLISRHRTTVPGAGDFLVDDRYTVEVGGATKDLRQISGAEDSYAFCDDMESGYERRIPLYLLGFLY</sequence>
<protein>
    <recommendedName>
        <fullName evidence="1">AAA domain-containing protein</fullName>
    </recommendedName>
</protein>
<dbReference type="STRING" id="1817892.AUK40_05610"/>
<evidence type="ECO:0000313" key="3">
    <source>
        <dbReference type="Proteomes" id="UP000183245"/>
    </source>
</evidence>
<name>A0A1J5IFQ5_9BACT</name>
<dbReference type="AlphaFoldDB" id="A0A1J5IFQ5"/>
<reference evidence="2 3" key="1">
    <citation type="journal article" date="2016" name="Environ. Microbiol.">
        <title>Genomic resolution of a cold subsurface aquifer community provides metabolic insights for novel microbes adapted to high CO concentrations.</title>
        <authorList>
            <person name="Probst A.J."/>
            <person name="Castelle C.J."/>
            <person name="Singh A."/>
            <person name="Brown C.T."/>
            <person name="Anantharaman K."/>
            <person name="Sharon I."/>
            <person name="Hug L.A."/>
            <person name="Burstein D."/>
            <person name="Emerson J.B."/>
            <person name="Thomas B.C."/>
            <person name="Banfield J.F."/>
        </authorList>
    </citation>
    <scope>NUCLEOTIDE SEQUENCE [LARGE SCALE GENOMIC DNA]</scope>
    <source>
        <strain evidence="2">CG2_30_54_11</strain>
    </source>
</reference>
<dbReference type="InterPro" id="IPR041682">
    <property type="entry name" value="AAA_14"/>
</dbReference>
<dbReference type="PANTHER" id="PTHR42990">
    <property type="entry name" value="ATPASE"/>
    <property type="match status" value="1"/>
</dbReference>
<comment type="caution">
    <text evidence="2">The sequence shown here is derived from an EMBL/GenBank/DDBJ whole genome shotgun (WGS) entry which is preliminary data.</text>
</comment>
<evidence type="ECO:0000313" key="2">
    <source>
        <dbReference type="EMBL" id="OIP95901.1"/>
    </source>
</evidence>
<dbReference type="PANTHER" id="PTHR42990:SF1">
    <property type="entry name" value="AAA+ ATPASE DOMAIN-CONTAINING PROTEIN"/>
    <property type="match status" value="1"/>
</dbReference>